<evidence type="ECO:0000256" key="5">
    <source>
        <dbReference type="ARBA" id="ARBA00022490"/>
    </source>
</evidence>
<dbReference type="GO" id="GO:0006450">
    <property type="term" value="P:regulation of translational fidelity"/>
    <property type="evidence" value="ECO:0007669"/>
    <property type="project" value="TreeGrafter"/>
</dbReference>
<dbReference type="InterPro" id="IPR050156">
    <property type="entry name" value="TC-AMP_synthase_SUA5"/>
</dbReference>
<dbReference type="Proteomes" id="UP000294321">
    <property type="component" value="Chromosome"/>
</dbReference>
<evidence type="ECO:0000256" key="7">
    <source>
        <dbReference type="ARBA" id="ARBA00022694"/>
    </source>
</evidence>
<dbReference type="Pfam" id="PF03481">
    <property type="entry name" value="Sua5_C"/>
    <property type="match status" value="1"/>
</dbReference>
<evidence type="ECO:0000256" key="11">
    <source>
        <dbReference type="ARBA" id="ARBA00029774"/>
    </source>
</evidence>
<dbReference type="InterPro" id="IPR006070">
    <property type="entry name" value="Sua5-like_dom"/>
</dbReference>
<keyword evidence="17" id="KW-1185">Reference proteome</keyword>
<feature type="domain" description="YrdC-like" evidence="15">
    <location>
        <begin position="8"/>
        <end position="195"/>
    </location>
</feature>
<feature type="binding site" evidence="14">
    <location>
        <position position="53"/>
    </location>
    <ligand>
        <name>ATP</name>
        <dbReference type="ChEBI" id="CHEBI:30616"/>
    </ligand>
</feature>
<evidence type="ECO:0000256" key="3">
    <source>
        <dbReference type="ARBA" id="ARBA00012584"/>
    </source>
</evidence>
<dbReference type="InterPro" id="IPR017945">
    <property type="entry name" value="DHBP_synth_RibB-like_a/b_dom"/>
</dbReference>
<dbReference type="InterPro" id="IPR005145">
    <property type="entry name" value="Sua5_C"/>
</dbReference>
<dbReference type="AlphaFoldDB" id="A0A4P6ZLP6"/>
<comment type="catalytic activity">
    <reaction evidence="12 13">
        <text>L-threonine + hydrogencarbonate + ATP = L-threonylcarbamoyladenylate + diphosphate + H2O</text>
        <dbReference type="Rhea" id="RHEA:36407"/>
        <dbReference type="ChEBI" id="CHEBI:15377"/>
        <dbReference type="ChEBI" id="CHEBI:17544"/>
        <dbReference type="ChEBI" id="CHEBI:30616"/>
        <dbReference type="ChEBI" id="CHEBI:33019"/>
        <dbReference type="ChEBI" id="CHEBI:57926"/>
        <dbReference type="ChEBI" id="CHEBI:73682"/>
        <dbReference type="EC" id="2.7.7.87"/>
    </reaction>
</comment>
<feature type="binding site" evidence="14">
    <location>
        <position position="231"/>
    </location>
    <ligand>
        <name>ATP</name>
        <dbReference type="ChEBI" id="CHEBI:30616"/>
    </ligand>
</feature>
<dbReference type="GO" id="GO:0061710">
    <property type="term" value="F:L-threonylcarbamoyladenylate synthase"/>
    <property type="evidence" value="ECO:0007669"/>
    <property type="project" value="UniProtKB-EC"/>
</dbReference>
<gene>
    <name evidence="16" type="ORF">ELX58_05070</name>
</gene>
<feature type="binding site" evidence="14">
    <location>
        <position position="117"/>
    </location>
    <ligand>
        <name>L-threonine</name>
        <dbReference type="ChEBI" id="CHEBI:57926"/>
    </ligand>
</feature>
<reference evidence="17" key="1">
    <citation type="submission" date="2018-12" db="EMBL/GenBank/DDBJ databases">
        <title>A new species of lactobacillus.</title>
        <authorList>
            <person name="Jian Y."/>
            <person name="Xin L."/>
            <person name="Hong Z.J."/>
            <person name="Ming L.Z."/>
            <person name="Hong X.Z."/>
        </authorList>
    </citation>
    <scope>NUCLEOTIDE SEQUENCE [LARGE SCALE GENOMIC DNA]</scope>
    <source>
        <strain evidence="17">HSLZ-75</strain>
    </source>
</reference>
<dbReference type="RefSeq" id="WP_133442072.1">
    <property type="nucleotide sequence ID" value="NZ_CP034726.1"/>
</dbReference>
<name>A0A4P6ZLP6_9LACO</name>
<dbReference type="PROSITE" id="PS51163">
    <property type="entry name" value="YRDC"/>
    <property type="match status" value="1"/>
</dbReference>
<dbReference type="OrthoDB" id="9814580at2"/>
<evidence type="ECO:0000256" key="10">
    <source>
        <dbReference type="ARBA" id="ARBA00022840"/>
    </source>
</evidence>
<dbReference type="Pfam" id="PF01300">
    <property type="entry name" value="Sua5_yciO_yrdC"/>
    <property type="match status" value="1"/>
</dbReference>
<dbReference type="PANTHER" id="PTHR17490">
    <property type="entry name" value="SUA5"/>
    <property type="match status" value="1"/>
</dbReference>
<keyword evidence="9 13" id="KW-0547">Nucleotide-binding</keyword>
<feature type="binding site" evidence="14">
    <location>
        <position position="57"/>
    </location>
    <ligand>
        <name>ATP</name>
        <dbReference type="ChEBI" id="CHEBI:30616"/>
    </ligand>
</feature>
<accession>A0A4P6ZLP6</accession>
<keyword evidence="7 13" id="KW-0819">tRNA processing</keyword>
<dbReference type="InterPro" id="IPR010923">
    <property type="entry name" value="T(6)A37_SUA5"/>
</dbReference>
<evidence type="ECO:0000256" key="2">
    <source>
        <dbReference type="ARBA" id="ARBA00007663"/>
    </source>
</evidence>
<dbReference type="GO" id="GO:0005524">
    <property type="term" value="F:ATP binding"/>
    <property type="evidence" value="ECO:0007669"/>
    <property type="project" value="UniProtKB-UniRule"/>
</dbReference>
<dbReference type="GO" id="GO:0005737">
    <property type="term" value="C:cytoplasm"/>
    <property type="evidence" value="ECO:0007669"/>
    <property type="project" value="UniProtKB-SubCell"/>
</dbReference>
<sequence length="343" mass="37862">MKTRIYSTNQIDLAAKDIQNGQVVAFPTETVYGVGADATNPEAVKKVFAVKHRPRNNPLNVTVDGLDMVKKYTTKISDAAKKLIKRFWPGPLTIILPLKPGTLSSVINGGLRTIAFRDPDTKITLDLIRKAGVPIVGPSGNISGKPSPTLPQHVMHDMNGKIAGIIDGGECDIGIDSTVVDMTRDIPLVLRPGTVSIQQLEDTIGSKVQDITKLHPSVIRDTDPSSKLRHYATSSPVLIVNKNEWPDVAKWANNQEFRVGVMATDDVLKNVKFPSTVNPYRLGKGIKDADRRFFGGLRYFDEIPAVKYIMVQAFPDKGISEGYMDRLNNSANKMYFEKVILHR</sequence>
<comment type="subcellular location">
    <subcellularLocation>
        <location evidence="1 13">Cytoplasm</location>
    </subcellularLocation>
</comment>
<proteinExistence type="inferred from homology"/>
<evidence type="ECO:0000259" key="15">
    <source>
        <dbReference type="PROSITE" id="PS51163"/>
    </source>
</evidence>
<dbReference type="PIRSF" id="PIRSF004930">
    <property type="entry name" value="Tln_factor_SUA5"/>
    <property type="match status" value="1"/>
</dbReference>
<feature type="binding site" evidence="14">
    <location>
        <position position="113"/>
    </location>
    <ligand>
        <name>ATP</name>
        <dbReference type="ChEBI" id="CHEBI:30616"/>
    </ligand>
</feature>
<evidence type="ECO:0000256" key="1">
    <source>
        <dbReference type="ARBA" id="ARBA00004496"/>
    </source>
</evidence>
<evidence type="ECO:0000256" key="6">
    <source>
        <dbReference type="ARBA" id="ARBA00022679"/>
    </source>
</evidence>
<evidence type="ECO:0000256" key="12">
    <source>
        <dbReference type="ARBA" id="ARBA00048366"/>
    </source>
</evidence>
<evidence type="ECO:0000313" key="16">
    <source>
        <dbReference type="EMBL" id="QBP18513.1"/>
    </source>
</evidence>
<organism evidence="16 17">
    <name type="scientific">Acetilactobacillus jinshanensis</name>
    <dbReference type="NCBI Taxonomy" id="1720083"/>
    <lineage>
        <taxon>Bacteria</taxon>
        <taxon>Bacillati</taxon>
        <taxon>Bacillota</taxon>
        <taxon>Bacilli</taxon>
        <taxon>Lactobacillales</taxon>
        <taxon>Lactobacillaceae</taxon>
        <taxon>Acetilactobacillus</taxon>
    </lineage>
</organism>
<dbReference type="Gene3D" id="3.90.870.10">
    <property type="entry name" value="DHBP synthase"/>
    <property type="match status" value="1"/>
</dbReference>
<evidence type="ECO:0000256" key="9">
    <source>
        <dbReference type="ARBA" id="ARBA00022741"/>
    </source>
</evidence>
<dbReference type="EC" id="2.7.7.87" evidence="3 13"/>
<keyword evidence="8 13" id="KW-0548">Nucleotidyltransferase</keyword>
<dbReference type="EMBL" id="CP034726">
    <property type="protein sequence ID" value="QBP18513.1"/>
    <property type="molecule type" value="Genomic_DNA"/>
</dbReference>
<dbReference type="PANTHER" id="PTHR17490:SF16">
    <property type="entry name" value="THREONYLCARBAMOYL-AMP SYNTHASE"/>
    <property type="match status" value="1"/>
</dbReference>
<feature type="binding site" evidence="14">
    <location>
        <position position="30"/>
    </location>
    <ligand>
        <name>L-threonine</name>
        <dbReference type="ChEBI" id="CHEBI:57926"/>
    </ligand>
</feature>
<dbReference type="InterPro" id="IPR038385">
    <property type="entry name" value="Sua5/YwlC_C"/>
</dbReference>
<feature type="binding site" evidence="14">
    <location>
        <position position="139"/>
    </location>
    <ligand>
        <name>ATP</name>
        <dbReference type="ChEBI" id="CHEBI:30616"/>
    </ligand>
</feature>
<dbReference type="NCBIfam" id="TIGR00057">
    <property type="entry name" value="L-threonylcarbamoyladenylate synthase"/>
    <property type="match status" value="1"/>
</dbReference>
<dbReference type="GO" id="GO:0003725">
    <property type="term" value="F:double-stranded RNA binding"/>
    <property type="evidence" value="ECO:0007669"/>
    <property type="project" value="UniProtKB-UniRule"/>
</dbReference>
<dbReference type="Gene3D" id="3.40.50.11030">
    <property type="entry name" value="Threonylcarbamoyl-AMP synthase, C-terminal domain"/>
    <property type="match status" value="1"/>
</dbReference>
<evidence type="ECO:0000256" key="4">
    <source>
        <dbReference type="ARBA" id="ARBA00015492"/>
    </source>
</evidence>
<dbReference type="SUPFAM" id="SSF55821">
    <property type="entry name" value="YrdC/RibB"/>
    <property type="match status" value="1"/>
</dbReference>
<keyword evidence="10 13" id="KW-0067">ATP-binding</keyword>
<feature type="binding site" evidence="14">
    <location>
        <position position="147"/>
    </location>
    <ligand>
        <name>ATP</name>
        <dbReference type="ChEBI" id="CHEBI:30616"/>
    </ligand>
</feature>
<evidence type="ECO:0000313" key="17">
    <source>
        <dbReference type="Proteomes" id="UP000294321"/>
    </source>
</evidence>
<dbReference type="KEGG" id="lji:ELX58_05070"/>
<protein>
    <recommendedName>
        <fullName evidence="4 13">Threonylcarbamoyl-AMP synthase</fullName>
        <shortName evidence="13">TC-AMP synthase</shortName>
        <ecNumber evidence="3 13">2.7.7.87</ecNumber>
    </recommendedName>
    <alternativeName>
        <fullName evidence="11 13">L-threonylcarbamoyladenylate synthase</fullName>
    </alternativeName>
</protein>
<keyword evidence="6 13" id="KW-0808">Transferase</keyword>
<dbReference type="GO" id="GO:0008033">
    <property type="term" value="P:tRNA processing"/>
    <property type="evidence" value="ECO:0007669"/>
    <property type="project" value="UniProtKB-KW"/>
</dbReference>
<comment type="similarity">
    <text evidence="2 13">Belongs to the SUA5 family.</text>
</comment>
<feature type="binding site" evidence="14">
    <location>
        <position position="191"/>
    </location>
    <ligand>
        <name>ATP</name>
        <dbReference type="ChEBI" id="CHEBI:30616"/>
    </ligand>
</feature>
<evidence type="ECO:0000256" key="14">
    <source>
        <dbReference type="PIRSR" id="PIRSR004930-1"/>
    </source>
</evidence>
<evidence type="ECO:0000256" key="13">
    <source>
        <dbReference type="PIRNR" id="PIRNR004930"/>
    </source>
</evidence>
<comment type="function">
    <text evidence="13">Required for the formation of a threonylcarbamoyl group on adenosine at position 37 (t(6)A37) in tRNAs that read codons beginning with adenine.</text>
</comment>
<keyword evidence="5 13" id="KW-0963">Cytoplasm</keyword>
<feature type="binding site" evidence="14">
    <location>
        <position position="177"/>
    </location>
    <ligand>
        <name>L-threonine</name>
        <dbReference type="ChEBI" id="CHEBI:57926"/>
    </ligand>
</feature>
<evidence type="ECO:0000256" key="8">
    <source>
        <dbReference type="ARBA" id="ARBA00022695"/>
    </source>
</evidence>
<dbReference type="GO" id="GO:0000049">
    <property type="term" value="F:tRNA binding"/>
    <property type="evidence" value="ECO:0007669"/>
    <property type="project" value="TreeGrafter"/>
</dbReference>